<reference evidence="1 2" key="1">
    <citation type="journal article" date="2014" name="Genome Biol. Evol.">
        <title>The secreted proteins of Achlya hypogyna and Thraustotheca clavata identify the ancestral oomycete secretome and reveal gene acquisitions by horizontal gene transfer.</title>
        <authorList>
            <person name="Misner I."/>
            <person name="Blouin N."/>
            <person name="Leonard G."/>
            <person name="Richards T.A."/>
            <person name="Lane C.E."/>
        </authorList>
    </citation>
    <scope>NUCLEOTIDE SEQUENCE [LARGE SCALE GENOMIC DNA]</scope>
    <source>
        <strain evidence="1 2">ATCC 34112</strain>
    </source>
</reference>
<evidence type="ECO:0000313" key="2">
    <source>
        <dbReference type="Proteomes" id="UP000243217"/>
    </source>
</evidence>
<comment type="caution">
    <text evidence="1">The sequence shown here is derived from an EMBL/GenBank/DDBJ whole genome shotgun (WGS) entry which is preliminary data.</text>
</comment>
<sequence length="163" mass="18587">MVVHTAWGGVPVYINVYCPVLPSLRRDFYAGLPSDFEPNSLHLVGGDFNLPLDDTLDTARGRGDHASGKAECIAWLTELRVADDWRIHHPIKRLYSGPGRINRLDYIFADHELVDHYYQDASYVLTTMLVTIYAAPCTYPRPHPPRKEPIGNYLVNYCPTLMW</sequence>
<protein>
    <recommendedName>
        <fullName evidence="3">Endonuclease/exonuclease/phosphatase domain-containing protein</fullName>
    </recommendedName>
</protein>
<dbReference type="SUPFAM" id="SSF56219">
    <property type="entry name" value="DNase I-like"/>
    <property type="match status" value="1"/>
</dbReference>
<proteinExistence type="predicted"/>
<keyword evidence="2" id="KW-1185">Reference proteome</keyword>
<evidence type="ECO:0008006" key="3">
    <source>
        <dbReference type="Google" id="ProtNLM"/>
    </source>
</evidence>
<gene>
    <name evidence="1" type="ORF">THRCLA_23029</name>
</gene>
<dbReference type="Gene3D" id="3.60.10.10">
    <property type="entry name" value="Endonuclease/exonuclease/phosphatase"/>
    <property type="match status" value="1"/>
</dbReference>
<dbReference type="EMBL" id="JNBS01003757">
    <property type="protein sequence ID" value="OQR85421.1"/>
    <property type="molecule type" value="Genomic_DNA"/>
</dbReference>
<evidence type="ECO:0000313" key="1">
    <source>
        <dbReference type="EMBL" id="OQR85421.1"/>
    </source>
</evidence>
<dbReference type="InterPro" id="IPR036691">
    <property type="entry name" value="Endo/exonu/phosph_ase_sf"/>
</dbReference>
<dbReference type="Proteomes" id="UP000243217">
    <property type="component" value="Unassembled WGS sequence"/>
</dbReference>
<name>A0A1V9YI81_9STRA</name>
<accession>A0A1V9YI81</accession>
<dbReference type="OrthoDB" id="78412at2759"/>
<dbReference type="AlphaFoldDB" id="A0A1V9YI81"/>
<organism evidence="1 2">
    <name type="scientific">Thraustotheca clavata</name>
    <dbReference type="NCBI Taxonomy" id="74557"/>
    <lineage>
        <taxon>Eukaryota</taxon>
        <taxon>Sar</taxon>
        <taxon>Stramenopiles</taxon>
        <taxon>Oomycota</taxon>
        <taxon>Saprolegniomycetes</taxon>
        <taxon>Saprolegniales</taxon>
        <taxon>Achlyaceae</taxon>
        <taxon>Thraustotheca</taxon>
    </lineage>
</organism>